<sequence>MLAAELAGVAYNKASHRRELRKKLANRSEASIEFKHANISAALLEAGFPYISGYKPRSNYQALLVDVLADRLDKDRTITDLAASDVERPIVVPDVDDILAVLTARPEAKEQPGSLRIAEPSPNRIHLTTNYLEREARNRSLGAAGETFVLNYETARLISLGQERLASQIEHTAKIRGDSAGFDIMSFDVSGKELLIEVKTTKYGSETPFYVSSNEVAVSNREAERYQVYRLFDFRQTPRLYTLPGAIEVSCLLSPRTYLASPR</sequence>
<dbReference type="Pfam" id="PF13020">
    <property type="entry name" value="NOV_C"/>
    <property type="match status" value="1"/>
</dbReference>
<dbReference type="Proteomes" id="UP000199233">
    <property type="component" value="Unassembled WGS sequence"/>
</dbReference>
<dbReference type="EMBL" id="FOFS01000005">
    <property type="protein sequence ID" value="SEQ25552.1"/>
    <property type="molecule type" value="Genomic_DNA"/>
</dbReference>
<dbReference type="AlphaFoldDB" id="A0A1H9EIY0"/>
<feature type="domain" description="Protein NO VEIN C-terminal" evidence="1">
    <location>
        <begin position="145"/>
        <end position="242"/>
    </location>
</feature>
<evidence type="ECO:0000313" key="2">
    <source>
        <dbReference type="EMBL" id="SEQ25552.1"/>
    </source>
</evidence>
<dbReference type="STRING" id="489703.SAMN04488038_10553"/>
<evidence type="ECO:0000259" key="1">
    <source>
        <dbReference type="Pfam" id="PF13020"/>
    </source>
</evidence>
<reference evidence="2 3" key="1">
    <citation type="submission" date="2016-10" db="EMBL/GenBank/DDBJ databases">
        <authorList>
            <person name="de Groot N.N."/>
        </authorList>
    </citation>
    <scope>NUCLEOTIDE SEQUENCE [LARGE SCALE GENOMIC DNA]</scope>
    <source>
        <strain evidence="2 3">DSM 25927</strain>
    </source>
</reference>
<proteinExistence type="predicted"/>
<gene>
    <name evidence="2" type="ORF">SAMN04488038_10553</name>
</gene>
<accession>A0A1H9EIY0</accession>
<keyword evidence="3" id="KW-1185">Reference proteome</keyword>
<name>A0A1H9EIY0_9GAMM</name>
<dbReference type="InterPro" id="IPR024975">
    <property type="entry name" value="NOV_C"/>
</dbReference>
<protein>
    <recommendedName>
        <fullName evidence="1">Protein NO VEIN C-terminal domain-containing protein</fullName>
    </recommendedName>
</protein>
<organism evidence="2 3">
    <name type="scientific">Solimonas aquatica</name>
    <dbReference type="NCBI Taxonomy" id="489703"/>
    <lineage>
        <taxon>Bacteria</taxon>
        <taxon>Pseudomonadati</taxon>
        <taxon>Pseudomonadota</taxon>
        <taxon>Gammaproteobacteria</taxon>
        <taxon>Nevskiales</taxon>
        <taxon>Nevskiaceae</taxon>
        <taxon>Solimonas</taxon>
    </lineage>
</organism>
<evidence type="ECO:0000313" key="3">
    <source>
        <dbReference type="Proteomes" id="UP000199233"/>
    </source>
</evidence>